<feature type="compositionally biased region" description="Polar residues" evidence="1">
    <location>
        <begin position="10"/>
        <end position="57"/>
    </location>
</feature>
<dbReference type="KEGG" id="bdw:94335515"/>
<comment type="caution">
    <text evidence="2">The sequence shown here is derived from an EMBL/GenBank/DDBJ whole genome shotgun (WGS) entry which is preliminary data.</text>
</comment>
<dbReference type="RefSeq" id="XP_067805050.1">
    <property type="nucleotide sequence ID" value="XM_067946259.1"/>
</dbReference>
<proteinExistence type="predicted"/>
<dbReference type="GeneID" id="94335515"/>
<dbReference type="Proteomes" id="UP001214638">
    <property type="component" value="Unassembled WGS sequence"/>
</dbReference>
<feature type="compositionally biased region" description="Low complexity" evidence="1">
    <location>
        <begin position="58"/>
        <end position="131"/>
    </location>
</feature>
<sequence length="192" mass="21563">MSFFGGKPLATNSYNPFTGSTVPTINPNSNPSPFGNQQNQTGFNPFHQVQSQPNQPFGQPVNSPFQQQQQPSIFGQQNQPLNQPFNQSQQSVFGQQSGFNQQPMFQQQPGFQQQQSIFGQQQNSPFSPNQSGMQNQTQFGSFNQQKPMAPNQQQNSQESYPKPVLGQLEPWMQQAYNAPRFEPGKIPEIPPQ</sequence>
<organism evidence="2 3">
    <name type="scientific">Babesia duncani</name>
    <dbReference type="NCBI Taxonomy" id="323732"/>
    <lineage>
        <taxon>Eukaryota</taxon>
        <taxon>Sar</taxon>
        <taxon>Alveolata</taxon>
        <taxon>Apicomplexa</taxon>
        <taxon>Aconoidasida</taxon>
        <taxon>Piroplasmida</taxon>
        <taxon>Babesiidae</taxon>
        <taxon>Babesia</taxon>
    </lineage>
</organism>
<dbReference type="EMBL" id="JALLKP010000001">
    <property type="protein sequence ID" value="KAK2198208.1"/>
    <property type="molecule type" value="Genomic_DNA"/>
</dbReference>
<accession>A0AAD9PPF0</accession>
<name>A0AAD9PPF0_9APIC</name>
<evidence type="ECO:0000313" key="2">
    <source>
        <dbReference type="EMBL" id="KAK2198208.1"/>
    </source>
</evidence>
<reference evidence="2" key="1">
    <citation type="journal article" date="2023" name="Nat. Microbiol.">
        <title>Babesia duncani multi-omics identifies virulence factors and drug targets.</title>
        <authorList>
            <person name="Singh P."/>
            <person name="Lonardi S."/>
            <person name="Liang Q."/>
            <person name="Vydyam P."/>
            <person name="Khabirova E."/>
            <person name="Fang T."/>
            <person name="Gihaz S."/>
            <person name="Thekkiniath J."/>
            <person name="Munshi M."/>
            <person name="Abel S."/>
            <person name="Ciampossin L."/>
            <person name="Batugedara G."/>
            <person name="Gupta M."/>
            <person name="Lu X.M."/>
            <person name="Lenz T."/>
            <person name="Chakravarty S."/>
            <person name="Cornillot E."/>
            <person name="Hu Y."/>
            <person name="Ma W."/>
            <person name="Gonzalez L.M."/>
            <person name="Sanchez S."/>
            <person name="Estrada K."/>
            <person name="Sanchez-Flores A."/>
            <person name="Montero E."/>
            <person name="Harb O.S."/>
            <person name="Le Roch K.G."/>
            <person name="Mamoun C.B."/>
        </authorList>
    </citation>
    <scope>NUCLEOTIDE SEQUENCE</scope>
    <source>
        <strain evidence="2">WA1</strain>
    </source>
</reference>
<evidence type="ECO:0000256" key="1">
    <source>
        <dbReference type="SAM" id="MobiDB-lite"/>
    </source>
</evidence>
<feature type="region of interest" description="Disordered" evidence="1">
    <location>
        <begin position="1"/>
        <end position="192"/>
    </location>
</feature>
<protein>
    <submittedName>
        <fullName evidence="2">Uncharacterized protein</fullName>
    </submittedName>
</protein>
<feature type="compositionally biased region" description="Polar residues" evidence="1">
    <location>
        <begin position="132"/>
        <end position="159"/>
    </location>
</feature>
<evidence type="ECO:0000313" key="3">
    <source>
        <dbReference type="Proteomes" id="UP001214638"/>
    </source>
</evidence>
<dbReference type="AlphaFoldDB" id="A0AAD9PPF0"/>
<gene>
    <name evidence="2" type="ORF">BdWA1_001217</name>
</gene>
<keyword evidence="3" id="KW-1185">Reference proteome</keyword>